<feature type="compositionally biased region" description="Low complexity" evidence="2">
    <location>
        <begin position="1"/>
        <end position="18"/>
    </location>
</feature>
<feature type="region of interest" description="Disordered" evidence="2">
    <location>
        <begin position="632"/>
        <end position="728"/>
    </location>
</feature>
<dbReference type="eggNOG" id="KOG4825">
    <property type="taxonomic scope" value="Eukaryota"/>
</dbReference>
<feature type="compositionally biased region" description="Basic and acidic residues" evidence="2">
    <location>
        <begin position="316"/>
        <end position="328"/>
    </location>
</feature>
<dbReference type="Pfam" id="PF21039">
    <property type="entry name" value="CEP104_ZnF"/>
    <property type="match status" value="1"/>
</dbReference>
<evidence type="ECO:0000313" key="4">
    <source>
        <dbReference type="EMBL" id="CBJ30562.1"/>
    </source>
</evidence>
<feature type="region of interest" description="Disordered" evidence="2">
    <location>
        <begin position="282"/>
        <end position="410"/>
    </location>
</feature>
<dbReference type="GO" id="GO:0005929">
    <property type="term" value="C:cilium"/>
    <property type="evidence" value="ECO:0007669"/>
    <property type="project" value="TreeGrafter"/>
</dbReference>
<proteinExistence type="predicted"/>
<evidence type="ECO:0000256" key="2">
    <source>
        <dbReference type="SAM" id="MobiDB-lite"/>
    </source>
</evidence>
<feature type="compositionally biased region" description="Basic and acidic residues" evidence="2">
    <location>
        <begin position="678"/>
        <end position="699"/>
    </location>
</feature>
<dbReference type="Proteomes" id="UP000002630">
    <property type="component" value="Linkage Group LG13"/>
</dbReference>
<feature type="coiled-coil region" evidence="1">
    <location>
        <begin position="219"/>
        <end position="246"/>
    </location>
</feature>
<accession>D7FPV5</accession>
<dbReference type="InterPro" id="IPR048739">
    <property type="entry name" value="CEP104_N"/>
</dbReference>
<name>D7FPV5_ECTSI</name>
<gene>
    <name evidence="4" type="ORF">Esi_0199_0064</name>
</gene>
<keyword evidence="5" id="KW-1185">Reference proteome</keyword>
<evidence type="ECO:0000259" key="3">
    <source>
        <dbReference type="SMART" id="SM01349"/>
    </source>
</evidence>
<dbReference type="Gene3D" id="1.25.10.10">
    <property type="entry name" value="Leucine-rich Repeat Variant"/>
    <property type="match status" value="1"/>
</dbReference>
<dbReference type="SMART" id="SM01349">
    <property type="entry name" value="TOG"/>
    <property type="match status" value="1"/>
</dbReference>
<keyword evidence="1" id="KW-0175">Coiled coil</keyword>
<dbReference type="PANTHER" id="PTHR13371">
    <property type="entry name" value="GLYCINE-, GLUTAMATE-, THIENYLCYCLOHEXYLPIPERIDINE-BINDING PROTEIN"/>
    <property type="match status" value="1"/>
</dbReference>
<dbReference type="AlphaFoldDB" id="D7FPV5"/>
<evidence type="ECO:0000313" key="5">
    <source>
        <dbReference type="Proteomes" id="UP000002630"/>
    </source>
</evidence>
<dbReference type="EMBL" id="FN649738">
    <property type="protein sequence ID" value="CBJ30562.1"/>
    <property type="molecule type" value="Genomic_DNA"/>
</dbReference>
<feature type="compositionally biased region" description="Basic and acidic residues" evidence="2">
    <location>
        <begin position="654"/>
        <end position="663"/>
    </location>
</feature>
<organism evidence="4 5">
    <name type="scientific">Ectocarpus siliculosus</name>
    <name type="common">Brown alga</name>
    <name type="synonym">Conferva siliculosa</name>
    <dbReference type="NCBI Taxonomy" id="2880"/>
    <lineage>
        <taxon>Eukaryota</taxon>
        <taxon>Sar</taxon>
        <taxon>Stramenopiles</taxon>
        <taxon>Ochrophyta</taxon>
        <taxon>PX clade</taxon>
        <taxon>Phaeophyceae</taxon>
        <taxon>Ectocarpales</taxon>
        <taxon>Ectocarpaceae</taxon>
        <taxon>Ectocarpus</taxon>
    </lineage>
</organism>
<dbReference type="InterPro" id="IPR034085">
    <property type="entry name" value="TOG"/>
</dbReference>
<protein>
    <recommendedName>
        <fullName evidence="3">TOG domain-containing protein</fullName>
    </recommendedName>
</protein>
<sequence length="858" mass="94201">MWSTRVPSSRLSSSPHTRGWQSPQFCDYPQELGLAWEAPARVSQVQILSHQSKIATQIELFVGHGDSYESAHFRRLGYLSLNSNERSKYQARELKSVYVNAPGQYLRMLVHKCYINEVNLFNQVGIVAVNLLGEKLGKLAPGALDDPPAPYGAGPRTLQAYPPGHTGREIGATRPSHTELNDLSFDMNFDPEAAQRIRDIANAKDRAARAEDYDTAKLLKEAETQLKSLGKQLAKLEVAKRQAVEDEDYDRAKMLKVEADSLRLQIAAHPNPELRTKLEEAGVQDLEGEDRIAPGYNAGPGREGGDSPASPNQLPVDERPIVAREHGQGRAGASPDERYGGGSGYGGTDALQGSPPKAPPRILHSGEGRRAHGSPNHSAHPENEGWEVRDGEDAEEGRYPPGAHPLEGVPDLDLEDLAEPEPLSAKVDLSEVQGLNNLLGDYLTRCLYSKTWSLREAAVLKVFLTTLDLLEAVLVSIGACKEARHNHVVAALEPTVATLLKKQGDGQARLRDGAMNGLVAVARCRTAGPVFVSHVALKPLVKKQLSAWRPITARLVLLRKLVSEFGLEGGGLTADGIMSFIQSCNGFAHSNGDVRDAARELTVALHGLVGEEIEPYLTGLRPKQLDEYHEAFRHSGGKTSRRASSATRTRTTPRRGEPERSPRETATPRTARSAGGSSREKTGTRPDQSRSPLRTERGGAHASPAKSPTQAFTAEETDVGQTKESEEMDDDVSYTCQFCGKYDPSFTDEKLDMHYWQNCPLLMSCEECGQVIEISSIPEHLLEECQNRENYTECEISHLAIRIEDLDKWQRSKSCKPPGKGGPGSTCPLCFEDVGSADDEEYWRAHLIDRCTRNPRRV</sequence>
<dbReference type="Pfam" id="PF21040">
    <property type="entry name" value="CEP104-like_TOG"/>
    <property type="match status" value="1"/>
</dbReference>
<dbReference type="PANTHER" id="PTHR13371:SF0">
    <property type="entry name" value="CENTROSOMAL PROTEIN OF 104 KDA"/>
    <property type="match status" value="1"/>
</dbReference>
<dbReference type="InterPro" id="IPR048738">
    <property type="entry name" value="CEP104_Znf"/>
</dbReference>
<dbReference type="InParanoid" id="D7FPV5"/>
<dbReference type="OMA" id="VKVKCRQ"/>
<dbReference type="InterPro" id="IPR011989">
    <property type="entry name" value="ARM-like"/>
</dbReference>
<feature type="compositionally biased region" description="Basic and acidic residues" evidence="2">
    <location>
        <begin position="379"/>
        <end position="391"/>
    </location>
</feature>
<dbReference type="EMBL" id="FN648374">
    <property type="protein sequence ID" value="CBJ30562.1"/>
    <property type="molecule type" value="Genomic_DNA"/>
</dbReference>
<dbReference type="InterPro" id="IPR052607">
    <property type="entry name" value="CEP104-like"/>
</dbReference>
<reference evidence="4 5" key="1">
    <citation type="journal article" date="2010" name="Nature">
        <title>The Ectocarpus genome and the independent evolution of multicellularity in brown algae.</title>
        <authorList>
            <person name="Cock J.M."/>
            <person name="Sterck L."/>
            <person name="Rouze P."/>
            <person name="Scornet D."/>
            <person name="Allen A.E."/>
            <person name="Amoutzias G."/>
            <person name="Anthouard V."/>
            <person name="Artiguenave F."/>
            <person name="Aury J.M."/>
            <person name="Badger J.H."/>
            <person name="Beszteri B."/>
            <person name="Billiau K."/>
            <person name="Bonnet E."/>
            <person name="Bothwell J.H."/>
            <person name="Bowler C."/>
            <person name="Boyen C."/>
            <person name="Brownlee C."/>
            <person name="Carrano C.J."/>
            <person name="Charrier B."/>
            <person name="Cho G.Y."/>
            <person name="Coelho S.M."/>
            <person name="Collen J."/>
            <person name="Corre E."/>
            <person name="Da Silva C."/>
            <person name="Delage L."/>
            <person name="Delaroque N."/>
            <person name="Dittami S.M."/>
            <person name="Doulbeau S."/>
            <person name="Elias M."/>
            <person name="Farnham G."/>
            <person name="Gachon C.M."/>
            <person name="Gschloessl B."/>
            <person name="Heesch S."/>
            <person name="Jabbari K."/>
            <person name="Jubin C."/>
            <person name="Kawai H."/>
            <person name="Kimura K."/>
            <person name="Kloareg B."/>
            <person name="Kupper F.C."/>
            <person name="Lang D."/>
            <person name="Le Bail A."/>
            <person name="Leblanc C."/>
            <person name="Lerouge P."/>
            <person name="Lohr M."/>
            <person name="Lopez P.J."/>
            <person name="Martens C."/>
            <person name="Maumus F."/>
            <person name="Michel G."/>
            <person name="Miranda-Saavedra D."/>
            <person name="Morales J."/>
            <person name="Moreau H."/>
            <person name="Motomura T."/>
            <person name="Nagasato C."/>
            <person name="Napoli C.A."/>
            <person name="Nelson D.R."/>
            <person name="Nyvall-Collen P."/>
            <person name="Peters A.F."/>
            <person name="Pommier C."/>
            <person name="Potin P."/>
            <person name="Poulain J."/>
            <person name="Quesneville H."/>
            <person name="Read B."/>
            <person name="Rensing S.A."/>
            <person name="Ritter A."/>
            <person name="Rousvoal S."/>
            <person name="Samanta M."/>
            <person name="Samson G."/>
            <person name="Schroeder D.C."/>
            <person name="Segurens B."/>
            <person name="Strittmatter M."/>
            <person name="Tonon T."/>
            <person name="Tregear J.W."/>
            <person name="Valentin K."/>
            <person name="von Dassow P."/>
            <person name="Yamagishi T."/>
            <person name="Van de Peer Y."/>
            <person name="Wincker P."/>
        </authorList>
    </citation>
    <scope>NUCLEOTIDE SEQUENCE [LARGE SCALE GENOMIC DNA]</scope>
    <source>
        <strain evidence="5">Ec32 / CCAP1310/4</strain>
    </source>
</reference>
<feature type="domain" description="TOG" evidence="3">
    <location>
        <begin position="416"/>
        <end position="641"/>
    </location>
</feature>
<dbReference type="Pfam" id="PF21038">
    <property type="entry name" value="CEP104_N"/>
    <property type="match status" value="1"/>
</dbReference>
<feature type="region of interest" description="Disordered" evidence="2">
    <location>
        <begin position="1"/>
        <end position="20"/>
    </location>
</feature>
<dbReference type="OrthoDB" id="66599at2759"/>
<evidence type="ECO:0000256" key="1">
    <source>
        <dbReference type="SAM" id="Coils"/>
    </source>
</evidence>